<evidence type="ECO:0000313" key="2">
    <source>
        <dbReference type="Proteomes" id="UP000054995"/>
    </source>
</evidence>
<comment type="caution">
    <text evidence="1">The sequence shown here is derived from an EMBL/GenBank/DDBJ whole genome shotgun (WGS) entry which is preliminary data.</text>
</comment>
<organism evidence="1 2">
    <name type="scientific">Trichinella pseudospiralis</name>
    <name type="common">Parasitic roundworm</name>
    <dbReference type="NCBI Taxonomy" id="6337"/>
    <lineage>
        <taxon>Eukaryota</taxon>
        <taxon>Metazoa</taxon>
        <taxon>Ecdysozoa</taxon>
        <taxon>Nematoda</taxon>
        <taxon>Enoplea</taxon>
        <taxon>Dorylaimia</taxon>
        <taxon>Trichinellida</taxon>
        <taxon>Trichinellidae</taxon>
        <taxon>Trichinella</taxon>
    </lineage>
</organism>
<sequence>MFTVFYRLHFNASALTLLNRRTESEATDKCDFIEYCDLLLISCKFRLSITAHFTVKVSEAEHGYHELFRLFQTENWALL</sequence>
<dbReference type="AlphaFoldDB" id="A0A0V1FJA5"/>
<dbReference type="EMBL" id="JYDT01000077">
    <property type="protein sequence ID" value="KRY86135.1"/>
    <property type="molecule type" value="Genomic_DNA"/>
</dbReference>
<accession>A0A0V1FJA5</accession>
<reference evidence="1 2" key="1">
    <citation type="submission" date="2015-01" db="EMBL/GenBank/DDBJ databases">
        <title>Evolution of Trichinella species and genotypes.</title>
        <authorList>
            <person name="Korhonen P.K."/>
            <person name="Edoardo P."/>
            <person name="Giuseppe L.R."/>
            <person name="Gasser R.B."/>
        </authorList>
    </citation>
    <scope>NUCLEOTIDE SEQUENCE [LARGE SCALE GENOMIC DNA]</scope>
    <source>
        <strain evidence="1">ISS470</strain>
    </source>
</reference>
<protein>
    <submittedName>
        <fullName evidence="1">Uncharacterized protein</fullName>
    </submittedName>
</protein>
<proteinExistence type="predicted"/>
<keyword evidence="2" id="KW-1185">Reference proteome</keyword>
<evidence type="ECO:0000313" key="1">
    <source>
        <dbReference type="EMBL" id="KRY86135.1"/>
    </source>
</evidence>
<name>A0A0V1FJA5_TRIPS</name>
<dbReference type="Proteomes" id="UP000054995">
    <property type="component" value="Unassembled WGS sequence"/>
</dbReference>
<gene>
    <name evidence="1" type="ORF">T4D_9026</name>
</gene>